<feature type="transmembrane region" description="Helical" evidence="1">
    <location>
        <begin position="9"/>
        <end position="27"/>
    </location>
</feature>
<sequence length="57" mass="6412">MPENVLKKSLLTLLSVIFIFMLGLTIIFQAYNIIQLGMLLIILIIVIILAIANKLDK</sequence>
<evidence type="ECO:0000313" key="2">
    <source>
        <dbReference type="EMBL" id="MBF4469105.1"/>
    </source>
</evidence>
<protein>
    <recommendedName>
        <fullName evidence="4">Transmembrane protein</fullName>
    </recommendedName>
</protein>
<proteinExistence type="predicted"/>
<comment type="caution">
    <text evidence="2">The sequence shown here is derived from an EMBL/GenBank/DDBJ whole genome shotgun (WGS) entry which is preliminary data.</text>
</comment>
<gene>
    <name evidence="2" type="ORF">ISP01_06840</name>
</gene>
<feature type="transmembrane region" description="Helical" evidence="1">
    <location>
        <begin position="33"/>
        <end position="52"/>
    </location>
</feature>
<organism evidence="2 3">
    <name type="scientific">Methanobrevibacter arboriphilus</name>
    <dbReference type="NCBI Taxonomy" id="39441"/>
    <lineage>
        <taxon>Archaea</taxon>
        <taxon>Methanobacteriati</taxon>
        <taxon>Methanobacteriota</taxon>
        <taxon>Methanomada group</taxon>
        <taxon>Methanobacteria</taxon>
        <taxon>Methanobacteriales</taxon>
        <taxon>Methanobacteriaceae</taxon>
        <taxon>Methanobrevibacter</taxon>
    </lineage>
</organism>
<accession>A0A843AJ82</accession>
<evidence type="ECO:0000256" key="1">
    <source>
        <dbReference type="SAM" id="Phobius"/>
    </source>
</evidence>
<evidence type="ECO:0000313" key="3">
    <source>
        <dbReference type="Proteomes" id="UP000658733"/>
    </source>
</evidence>
<evidence type="ECO:0008006" key="4">
    <source>
        <dbReference type="Google" id="ProtNLM"/>
    </source>
</evidence>
<dbReference type="Proteomes" id="UP000658733">
    <property type="component" value="Unassembled WGS sequence"/>
</dbReference>
<dbReference type="AlphaFoldDB" id="A0A843AJ82"/>
<dbReference type="EMBL" id="JADIIN010000056">
    <property type="protein sequence ID" value="MBF4469105.1"/>
    <property type="molecule type" value="Genomic_DNA"/>
</dbReference>
<name>A0A843AJ82_METAZ</name>
<keyword evidence="1" id="KW-0812">Transmembrane</keyword>
<keyword evidence="1" id="KW-0472">Membrane</keyword>
<reference evidence="2" key="1">
    <citation type="submission" date="2020-10" db="EMBL/GenBank/DDBJ databases">
        <title>Dehalococcoides mccartyi of a TCE/Cr reducing biochatode.</title>
        <authorList>
            <person name="Matturro B."/>
        </authorList>
    </citation>
    <scope>NUCLEOTIDE SEQUENCE</scope>
    <source>
        <strain evidence="2">Bin4</strain>
    </source>
</reference>
<keyword evidence="1" id="KW-1133">Transmembrane helix</keyword>